<dbReference type="OrthoDB" id="7786253at2759"/>
<dbReference type="AlphaFoldDB" id="A0A0C9X461"/>
<dbReference type="Gene3D" id="3.30.465.10">
    <property type="match status" value="1"/>
</dbReference>
<gene>
    <name evidence="1" type="ORF">K443DRAFT_685240</name>
</gene>
<dbReference type="EMBL" id="KN838909">
    <property type="protein sequence ID" value="KIJ92441.1"/>
    <property type="molecule type" value="Genomic_DNA"/>
</dbReference>
<reference evidence="1 2" key="1">
    <citation type="submission" date="2014-04" db="EMBL/GenBank/DDBJ databases">
        <authorList>
            <consortium name="DOE Joint Genome Institute"/>
            <person name="Kuo A."/>
            <person name="Kohler A."/>
            <person name="Nagy L.G."/>
            <person name="Floudas D."/>
            <person name="Copeland A."/>
            <person name="Barry K.W."/>
            <person name="Cichocki N."/>
            <person name="Veneault-Fourrey C."/>
            <person name="LaButti K."/>
            <person name="Lindquist E.A."/>
            <person name="Lipzen A."/>
            <person name="Lundell T."/>
            <person name="Morin E."/>
            <person name="Murat C."/>
            <person name="Sun H."/>
            <person name="Tunlid A."/>
            <person name="Henrissat B."/>
            <person name="Grigoriev I.V."/>
            <person name="Hibbett D.S."/>
            <person name="Martin F."/>
            <person name="Nordberg H.P."/>
            <person name="Cantor M.N."/>
            <person name="Hua S.X."/>
        </authorList>
    </citation>
    <scope>NUCLEOTIDE SEQUENCE [LARGE SCALE GENOMIC DNA]</scope>
    <source>
        <strain evidence="1 2">LaAM-08-1</strain>
    </source>
</reference>
<dbReference type="InterPro" id="IPR036318">
    <property type="entry name" value="FAD-bd_PCMH-like_sf"/>
</dbReference>
<proteinExistence type="predicted"/>
<organism evidence="1 2">
    <name type="scientific">Laccaria amethystina LaAM-08-1</name>
    <dbReference type="NCBI Taxonomy" id="1095629"/>
    <lineage>
        <taxon>Eukaryota</taxon>
        <taxon>Fungi</taxon>
        <taxon>Dikarya</taxon>
        <taxon>Basidiomycota</taxon>
        <taxon>Agaricomycotina</taxon>
        <taxon>Agaricomycetes</taxon>
        <taxon>Agaricomycetidae</taxon>
        <taxon>Agaricales</taxon>
        <taxon>Agaricineae</taxon>
        <taxon>Hydnangiaceae</taxon>
        <taxon>Laccaria</taxon>
    </lineage>
</organism>
<evidence type="ECO:0000313" key="1">
    <source>
        <dbReference type="EMBL" id="KIJ92441.1"/>
    </source>
</evidence>
<sequence length="83" mass="9554">MSSRSLKLQPNIVTCPLCQVRELRVWKGTIMGISICVDMNNMNKMLEIHEADSLVYYCQPAAEWMDINGTLKQKGIPLFFRMC</sequence>
<evidence type="ECO:0000313" key="2">
    <source>
        <dbReference type="Proteomes" id="UP000054477"/>
    </source>
</evidence>
<reference evidence="2" key="2">
    <citation type="submission" date="2015-01" db="EMBL/GenBank/DDBJ databases">
        <title>Evolutionary Origins and Diversification of the Mycorrhizal Mutualists.</title>
        <authorList>
            <consortium name="DOE Joint Genome Institute"/>
            <consortium name="Mycorrhizal Genomics Consortium"/>
            <person name="Kohler A."/>
            <person name="Kuo A."/>
            <person name="Nagy L.G."/>
            <person name="Floudas D."/>
            <person name="Copeland A."/>
            <person name="Barry K.W."/>
            <person name="Cichocki N."/>
            <person name="Veneault-Fourrey C."/>
            <person name="LaButti K."/>
            <person name="Lindquist E.A."/>
            <person name="Lipzen A."/>
            <person name="Lundell T."/>
            <person name="Morin E."/>
            <person name="Murat C."/>
            <person name="Riley R."/>
            <person name="Ohm R."/>
            <person name="Sun H."/>
            <person name="Tunlid A."/>
            <person name="Henrissat B."/>
            <person name="Grigoriev I.V."/>
            <person name="Hibbett D.S."/>
            <person name="Martin F."/>
        </authorList>
    </citation>
    <scope>NUCLEOTIDE SEQUENCE [LARGE SCALE GENOMIC DNA]</scope>
    <source>
        <strain evidence="2">LaAM-08-1</strain>
    </source>
</reference>
<name>A0A0C9X461_9AGAR</name>
<dbReference type="SUPFAM" id="SSF56176">
    <property type="entry name" value="FAD-binding/transporter-associated domain-like"/>
    <property type="match status" value="1"/>
</dbReference>
<dbReference type="InterPro" id="IPR016169">
    <property type="entry name" value="FAD-bd_PCMH_sub2"/>
</dbReference>
<protein>
    <submittedName>
        <fullName evidence="1">Uncharacterized protein</fullName>
    </submittedName>
</protein>
<dbReference type="GO" id="GO:0050660">
    <property type="term" value="F:flavin adenine dinucleotide binding"/>
    <property type="evidence" value="ECO:0007669"/>
    <property type="project" value="InterPro"/>
</dbReference>
<dbReference type="Proteomes" id="UP000054477">
    <property type="component" value="Unassembled WGS sequence"/>
</dbReference>
<dbReference type="STRING" id="1095629.A0A0C9X461"/>
<accession>A0A0C9X461</accession>
<keyword evidence="2" id="KW-1185">Reference proteome</keyword>
<dbReference type="HOGENOM" id="CLU_2542921_0_0_1"/>